<dbReference type="AlphaFoldDB" id="A0AAN7PAU0"/>
<name>A0AAN7PAU0_9COLE</name>
<evidence type="ECO:0000313" key="11">
    <source>
        <dbReference type="Proteomes" id="UP001353858"/>
    </source>
</evidence>
<proteinExistence type="predicted"/>
<dbReference type="GO" id="GO:0003677">
    <property type="term" value="F:DNA binding"/>
    <property type="evidence" value="ECO:0007669"/>
    <property type="project" value="UniProtKB-KW"/>
</dbReference>
<dbReference type="GO" id="GO:0005634">
    <property type="term" value="C:nucleus"/>
    <property type="evidence" value="ECO:0007669"/>
    <property type="project" value="UniProtKB-SubCell"/>
</dbReference>
<sequence>MGENTSTCRMCLQEIMETEQYYFLNNDLNLQFKLLDVLPRINLNITSNPIICNQCTITIGEIHQFKKLCMQTETTVKKINQQMPFNNVLCYVKNETVKEELVGDNVKIELSDLQIKSDVLVCIEDSSKTGLYYCHHCDFNTKKKTELVRHLEIHNNKLQLRIYPGETTQKNLKKYKIINIFGKSFVCEICGFSTQNKSYLKKHIGLHSSGKQFVCEICGFSTRYQSSLNKHLDIHSLDKPFVCDSCGYSTQRKCTLRRHMIIHSLVKPFVCGICEFSTHNRWILKTHMFIHSSDKPFVCEICGYSARQHSNLKKHMISHSLKKPFVCVSCGFSTCYQ</sequence>
<feature type="domain" description="C2H2-type" evidence="9">
    <location>
        <begin position="132"/>
        <end position="159"/>
    </location>
</feature>
<feature type="domain" description="C2H2-type" evidence="9">
    <location>
        <begin position="269"/>
        <end position="296"/>
    </location>
</feature>
<dbReference type="InterPro" id="IPR036236">
    <property type="entry name" value="Znf_C2H2_sf"/>
</dbReference>
<keyword evidence="2" id="KW-0479">Metal-binding</keyword>
<dbReference type="PANTHER" id="PTHR24392:SF60">
    <property type="entry name" value="C2H2-TYPE DOMAIN-CONTAINING PROTEIN"/>
    <property type="match status" value="1"/>
</dbReference>
<keyword evidence="11" id="KW-1185">Reference proteome</keyword>
<feature type="domain" description="C2H2-type" evidence="9">
    <location>
        <begin position="297"/>
        <end position="324"/>
    </location>
</feature>
<evidence type="ECO:0000256" key="8">
    <source>
        <dbReference type="PROSITE-ProRule" id="PRU00042"/>
    </source>
</evidence>
<evidence type="ECO:0000256" key="7">
    <source>
        <dbReference type="ARBA" id="ARBA00023242"/>
    </source>
</evidence>
<dbReference type="FunFam" id="3.30.160.60:FF:000100">
    <property type="entry name" value="Zinc finger 45-like"/>
    <property type="match status" value="1"/>
</dbReference>
<dbReference type="PROSITE" id="PS50157">
    <property type="entry name" value="ZINC_FINGER_C2H2_2"/>
    <property type="match status" value="6"/>
</dbReference>
<feature type="domain" description="C2H2-type" evidence="9">
    <location>
        <begin position="241"/>
        <end position="268"/>
    </location>
</feature>
<comment type="subcellular location">
    <subcellularLocation>
        <location evidence="1">Nucleus</location>
    </subcellularLocation>
</comment>
<dbReference type="SUPFAM" id="SSF57716">
    <property type="entry name" value="Glucocorticoid receptor-like (DNA-binding domain)"/>
    <property type="match status" value="1"/>
</dbReference>
<accession>A0AAN7PAU0</accession>
<dbReference type="SUPFAM" id="SSF57667">
    <property type="entry name" value="beta-beta-alpha zinc fingers"/>
    <property type="match status" value="4"/>
</dbReference>
<keyword evidence="6" id="KW-0238">DNA-binding</keyword>
<organism evidence="10 11">
    <name type="scientific">Aquatica leii</name>
    <dbReference type="NCBI Taxonomy" id="1421715"/>
    <lineage>
        <taxon>Eukaryota</taxon>
        <taxon>Metazoa</taxon>
        <taxon>Ecdysozoa</taxon>
        <taxon>Arthropoda</taxon>
        <taxon>Hexapoda</taxon>
        <taxon>Insecta</taxon>
        <taxon>Pterygota</taxon>
        <taxon>Neoptera</taxon>
        <taxon>Endopterygota</taxon>
        <taxon>Coleoptera</taxon>
        <taxon>Polyphaga</taxon>
        <taxon>Elateriformia</taxon>
        <taxon>Elateroidea</taxon>
        <taxon>Lampyridae</taxon>
        <taxon>Luciolinae</taxon>
        <taxon>Aquatica</taxon>
    </lineage>
</organism>
<comment type="caution">
    <text evidence="10">The sequence shown here is derived from an EMBL/GenBank/DDBJ whole genome shotgun (WGS) entry which is preliminary data.</text>
</comment>
<evidence type="ECO:0000256" key="1">
    <source>
        <dbReference type="ARBA" id="ARBA00004123"/>
    </source>
</evidence>
<keyword evidence="5" id="KW-0862">Zinc</keyword>
<evidence type="ECO:0000256" key="2">
    <source>
        <dbReference type="ARBA" id="ARBA00022723"/>
    </source>
</evidence>
<gene>
    <name evidence="10" type="ORF">RN001_011047</name>
</gene>
<keyword evidence="4 8" id="KW-0863">Zinc-finger</keyword>
<evidence type="ECO:0000256" key="3">
    <source>
        <dbReference type="ARBA" id="ARBA00022737"/>
    </source>
</evidence>
<dbReference type="Proteomes" id="UP001353858">
    <property type="component" value="Unassembled WGS sequence"/>
</dbReference>
<keyword evidence="3" id="KW-0677">Repeat</keyword>
<dbReference type="SMART" id="SM00355">
    <property type="entry name" value="ZnF_C2H2"/>
    <property type="match status" value="6"/>
</dbReference>
<protein>
    <recommendedName>
        <fullName evidence="9">C2H2-type domain-containing protein</fullName>
    </recommendedName>
</protein>
<feature type="domain" description="C2H2-type" evidence="9">
    <location>
        <begin position="213"/>
        <end position="240"/>
    </location>
</feature>
<evidence type="ECO:0000256" key="5">
    <source>
        <dbReference type="ARBA" id="ARBA00022833"/>
    </source>
</evidence>
<dbReference type="SMART" id="SM00868">
    <property type="entry name" value="zf-AD"/>
    <property type="match status" value="1"/>
</dbReference>
<reference evidence="11" key="1">
    <citation type="submission" date="2023-01" db="EMBL/GenBank/DDBJ databases">
        <title>Key to firefly adult light organ development and bioluminescence: homeobox transcription factors regulate luciferase expression and transportation to peroxisome.</title>
        <authorList>
            <person name="Fu X."/>
        </authorList>
    </citation>
    <scope>NUCLEOTIDE SEQUENCE [LARGE SCALE GENOMIC DNA]</scope>
</reference>
<dbReference type="FunFam" id="3.30.160.60:FF:000634">
    <property type="entry name" value="Zinc finger X-chromosomal protein"/>
    <property type="match status" value="1"/>
</dbReference>
<evidence type="ECO:0000256" key="6">
    <source>
        <dbReference type="ARBA" id="ARBA00023125"/>
    </source>
</evidence>
<dbReference type="EMBL" id="JARPUR010000004">
    <property type="protein sequence ID" value="KAK4878541.1"/>
    <property type="molecule type" value="Genomic_DNA"/>
</dbReference>
<dbReference type="InterPro" id="IPR012934">
    <property type="entry name" value="Znf_AD"/>
</dbReference>
<dbReference type="InterPro" id="IPR013087">
    <property type="entry name" value="Znf_C2H2_type"/>
</dbReference>
<dbReference type="GO" id="GO:0008270">
    <property type="term" value="F:zinc ion binding"/>
    <property type="evidence" value="ECO:0007669"/>
    <property type="project" value="UniProtKB-KW"/>
</dbReference>
<evidence type="ECO:0000256" key="4">
    <source>
        <dbReference type="ARBA" id="ARBA00022771"/>
    </source>
</evidence>
<keyword evidence="7" id="KW-0539">Nucleus</keyword>
<evidence type="ECO:0000313" key="10">
    <source>
        <dbReference type="EMBL" id="KAK4878541.1"/>
    </source>
</evidence>
<dbReference type="Pfam" id="PF00096">
    <property type="entry name" value="zf-C2H2"/>
    <property type="match status" value="3"/>
</dbReference>
<feature type="domain" description="C2H2-type" evidence="9">
    <location>
        <begin position="185"/>
        <end position="212"/>
    </location>
</feature>
<evidence type="ECO:0000259" key="9">
    <source>
        <dbReference type="PROSITE" id="PS50157"/>
    </source>
</evidence>
<dbReference type="PANTHER" id="PTHR24392">
    <property type="entry name" value="ZINC FINGER PROTEIN"/>
    <property type="match status" value="1"/>
</dbReference>
<dbReference type="Gene3D" id="3.30.160.60">
    <property type="entry name" value="Classic Zinc Finger"/>
    <property type="match status" value="5"/>
</dbReference>
<dbReference type="FunFam" id="3.30.160.60:FF:001249">
    <property type="entry name" value="CTCF"/>
    <property type="match status" value="1"/>
</dbReference>